<gene>
    <name evidence="4" type="ORF">CBE89_11190</name>
</gene>
<dbReference type="Pfam" id="PF24837">
    <property type="entry name" value="AMIN-like"/>
    <property type="match status" value="1"/>
</dbReference>
<evidence type="ECO:0000313" key="5">
    <source>
        <dbReference type="Proteomes" id="UP000250197"/>
    </source>
</evidence>
<feature type="chain" id="PRO_5039625963" description="AMIN-like domain-containing protein" evidence="2">
    <location>
        <begin position="23"/>
        <end position="206"/>
    </location>
</feature>
<evidence type="ECO:0000256" key="2">
    <source>
        <dbReference type="SAM" id="SignalP"/>
    </source>
</evidence>
<evidence type="ECO:0000256" key="1">
    <source>
        <dbReference type="SAM" id="MobiDB-lite"/>
    </source>
</evidence>
<evidence type="ECO:0000259" key="3">
    <source>
        <dbReference type="Pfam" id="PF24837"/>
    </source>
</evidence>
<dbReference type="AlphaFoldDB" id="A0A2Z2J594"/>
<feature type="domain" description="AMIN-like" evidence="3">
    <location>
        <begin position="77"/>
        <end position="203"/>
    </location>
</feature>
<accession>A0A2Z2J594</accession>
<evidence type="ECO:0000313" key="4">
    <source>
        <dbReference type="EMBL" id="ART21994.1"/>
    </source>
</evidence>
<feature type="signal peptide" evidence="2">
    <location>
        <begin position="1"/>
        <end position="22"/>
    </location>
</feature>
<name>A0A2Z2J594_CORST</name>
<keyword evidence="2" id="KW-0732">Signal</keyword>
<feature type="region of interest" description="Disordered" evidence="1">
    <location>
        <begin position="49"/>
        <end position="72"/>
    </location>
</feature>
<reference evidence="4 5" key="1">
    <citation type="submission" date="2017-05" db="EMBL/GenBank/DDBJ databases">
        <title>Complete genome sequence of Corynebacterium striatum KC-Na-1 isolated from Neophocaena asiaeorientalis in Korea.</title>
        <authorList>
            <person name="Kim J.H."/>
            <person name="Lee K."/>
        </authorList>
    </citation>
    <scope>NUCLEOTIDE SEQUENCE [LARGE SCALE GENOMIC DNA]</scope>
    <source>
        <strain evidence="4 5">KC-Na-01</strain>
    </source>
</reference>
<dbReference type="EMBL" id="CP021252">
    <property type="protein sequence ID" value="ART21994.1"/>
    <property type="molecule type" value="Genomic_DNA"/>
</dbReference>
<dbReference type="Proteomes" id="UP000250197">
    <property type="component" value="Chromosome"/>
</dbReference>
<sequence>MPKTSSLAPVLAALTLGAVALAACSSVSENAAAPTSTFAATLSGDVNQTSAPAGITPLGETNMERKTERPQAPSKLVVTDVRVGKHDGFERIVFEFTGDGSPGWFIDYDDKPAQQGSGNPITYKGSTALNVNIDGTVYPFEMDMPDPHIGTKEGTSESGGFITQVVSSGTFEGRSQFVVGMNKRHPYSVQVLRGPTRLVIDVLAAT</sequence>
<proteinExistence type="predicted"/>
<dbReference type="InterPro" id="IPR056303">
    <property type="entry name" value="AMIN-like"/>
</dbReference>
<organism evidence="4 5">
    <name type="scientific">Corynebacterium striatum</name>
    <dbReference type="NCBI Taxonomy" id="43770"/>
    <lineage>
        <taxon>Bacteria</taxon>
        <taxon>Bacillati</taxon>
        <taxon>Actinomycetota</taxon>
        <taxon>Actinomycetes</taxon>
        <taxon>Mycobacteriales</taxon>
        <taxon>Corynebacteriaceae</taxon>
        <taxon>Corynebacterium</taxon>
    </lineage>
</organism>
<protein>
    <recommendedName>
        <fullName evidence="3">AMIN-like domain-containing protein</fullName>
    </recommendedName>
</protein>
<dbReference type="KEGG" id="cstr:CBE89_11190"/>
<dbReference type="RefSeq" id="WP_086892015.1">
    <property type="nucleotide sequence ID" value="NZ_CP021252.1"/>
</dbReference>
<dbReference type="PROSITE" id="PS51257">
    <property type="entry name" value="PROKAR_LIPOPROTEIN"/>
    <property type="match status" value="1"/>
</dbReference>